<proteinExistence type="predicted"/>
<feature type="domain" description="Glycosyl transferase family 1" evidence="1">
    <location>
        <begin position="242"/>
        <end position="355"/>
    </location>
</feature>
<evidence type="ECO:0000259" key="2">
    <source>
        <dbReference type="Pfam" id="PF13439"/>
    </source>
</evidence>
<evidence type="ECO:0000259" key="1">
    <source>
        <dbReference type="Pfam" id="PF00534"/>
    </source>
</evidence>
<name>A0A6L7G8V4_9RHOB</name>
<dbReference type="Pfam" id="PF00534">
    <property type="entry name" value="Glycos_transf_1"/>
    <property type="match status" value="1"/>
</dbReference>
<dbReference type="Pfam" id="PF13439">
    <property type="entry name" value="Glyco_transf_4"/>
    <property type="match status" value="1"/>
</dbReference>
<accession>A0A6L7G8V4</accession>
<keyword evidence="3" id="KW-0808">Transferase</keyword>
<comment type="caution">
    <text evidence="3">The sequence shown here is derived from an EMBL/GenBank/DDBJ whole genome shotgun (WGS) entry which is preliminary data.</text>
</comment>
<dbReference type="AlphaFoldDB" id="A0A6L7G8V4"/>
<dbReference type="InterPro" id="IPR028098">
    <property type="entry name" value="Glyco_trans_4-like_N"/>
</dbReference>
<evidence type="ECO:0000313" key="3">
    <source>
        <dbReference type="EMBL" id="MXN20399.1"/>
    </source>
</evidence>
<evidence type="ECO:0000313" key="4">
    <source>
        <dbReference type="Proteomes" id="UP000477911"/>
    </source>
</evidence>
<protein>
    <submittedName>
        <fullName evidence="3">Glycosyltransferase</fullName>
    </submittedName>
</protein>
<dbReference type="SUPFAM" id="SSF53756">
    <property type="entry name" value="UDP-Glycosyltransferase/glycogen phosphorylase"/>
    <property type="match status" value="1"/>
</dbReference>
<dbReference type="Gene3D" id="3.40.50.2000">
    <property type="entry name" value="Glycogen Phosphorylase B"/>
    <property type="match status" value="2"/>
</dbReference>
<dbReference type="RefSeq" id="WP_160896525.1">
    <property type="nucleotide sequence ID" value="NZ_WUMU01000027.1"/>
</dbReference>
<dbReference type="PANTHER" id="PTHR45947">
    <property type="entry name" value="SULFOQUINOVOSYL TRANSFERASE SQD2"/>
    <property type="match status" value="1"/>
</dbReference>
<dbReference type="InterPro" id="IPR001296">
    <property type="entry name" value="Glyco_trans_1"/>
</dbReference>
<sequence>MSAPLPRPPEGAPHVLVGNVFFAPNSYGGATIVAEEVARALQARHGWQVSAVSAISRRDLPDYALRRAQSGAIASYLINLPERRDAVQMYDNPRVGEILARLIRSLAPDLLHLHCLQELGVAPLEAARAAGLPTVLSVHDFWWICERQFMIRPDGRYCAQDPVRIEACQRCGPDLGPMRHRQDRLRAAASAAALMTFPSDFARTLCLASGLVPPRAEVWRNGITLPGPGFFARQARRRAEDPRLVFGFCGGPSELKGWPLIRSAFAGLNRRDFRVVLADGALRDSWWRGIDLRALPGDWRVHPRYSQAGMDEFWSGIDVLLFPSQWKETFGLTLREALARGIRVIQTDSGGTMEHSGPDRDRALPLGAPASALQQEILFALRRPDRLAPPVPVDSFADQADRFVALTAPLLEARPHPARPLRLLP</sequence>
<keyword evidence="4" id="KW-1185">Reference proteome</keyword>
<feature type="domain" description="Glycosyltransferase subfamily 4-like N-terminal" evidence="2">
    <location>
        <begin position="27"/>
        <end position="224"/>
    </location>
</feature>
<gene>
    <name evidence="3" type="ORF">GR170_21395</name>
</gene>
<dbReference type="PANTHER" id="PTHR45947:SF3">
    <property type="entry name" value="SULFOQUINOVOSYL TRANSFERASE SQD2"/>
    <property type="match status" value="1"/>
</dbReference>
<organism evidence="3 4">
    <name type="scientific">Pseudooceanicola albus</name>
    <dbReference type="NCBI Taxonomy" id="2692189"/>
    <lineage>
        <taxon>Bacteria</taxon>
        <taxon>Pseudomonadati</taxon>
        <taxon>Pseudomonadota</taxon>
        <taxon>Alphaproteobacteria</taxon>
        <taxon>Rhodobacterales</taxon>
        <taxon>Paracoccaceae</taxon>
        <taxon>Pseudooceanicola</taxon>
    </lineage>
</organism>
<dbReference type="GO" id="GO:0016757">
    <property type="term" value="F:glycosyltransferase activity"/>
    <property type="evidence" value="ECO:0007669"/>
    <property type="project" value="InterPro"/>
</dbReference>
<dbReference type="InterPro" id="IPR050194">
    <property type="entry name" value="Glycosyltransferase_grp1"/>
</dbReference>
<dbReference type="Proteomes" id="UP000477911">
    <property type="component" value="Unassembled WGS sequence"/>
</dbReference>
<reference evidence="3 4" key="1">
    <citation type="submission" date="2019-12" db="EMBL/GenBank/DDBJ databases">
        <authorList>
            <person name="Li M."/>
        </authorList>
    </citation>
    <scope>NUCLEOTIDE SEQUENCE [LARGE SCALE GENOMIC DNA]</scope>
    <source>
        <strain evidence="3 4">GBMRC 2024</strain>
    </source>
</reference>
<dbReference type="EMBL" id="WUMU01000027">
    <property type="protein sequence ID" value="MXN20399.1"/>
    <property type="molecule type" value="Genomic_DNA"/>
</dbReference>